<reference evidence="13 14" key="1">
    <citation type="submission" date="2006-11" db="EMBL/GenBank/DDBJ databases">
        <authorList>
            <person name="Giovannoni S."/>
            <person name="Vergin K."/>
            <person name="Ferriera S."/>
            <person name="Johnson J."/>
            <person name="Kravitz S."/>
            <person name="Beeson K."/>
            <person name="Sutton G."/>
            <person name="Rogers Y.-H."/>
            <person name="Friedman R."/>
            <person name="Frazier M."/>
            <person name="Venter J.C."/>
        </authorList>
    </citation>
    <scope>NUCLEOTIDE SEQUENCE [LARGE SCALE GENOMIC DNA]</scope>
    <source>
        <strain evidence="13 14">HTCC2181</strain>
    </source>
</reference>
<evidence type="ECO:0000256" key="11">
    <source>
        <dbReference type="PIRSR" id="PIRSR001549-1"/>
    </source>
</evidence>
<keyword evidence="8 10" id="KW-0030">Aminoacyl-tRNA synthetase</keyword>
<evidence type="ECO:0000256" key="6">
    <source>
        <dbReference type="ARBA" id="ARBA00022840"/>
    </source>
</evidence>
<feature type="binding site" evidence="11">
    <location>
        <position position="114"/>
    </location>
    <ligand>
        <name>L-histidine</name>
        <dbReference type="ChEBI" id="CHEBI:57595"/>
    </ligand>
</feature>
<comment type="subunit">
    <text evidence="2 10">Homodimer.</text>
</comment>
<dbReference type="CDD" id="cd00773">
    <property type="entry name" value="HisRS-like_core"/>
    <property type="match status" value="1"/>
</dbReference>
<accession>A0P778</accession>
<dbReference type="Proteomes" id="UP000054262">
    <property type="component" value="Unassembled WGS sequence"/>
</dbReference>
<protein>
    <recommendedName>
        <fullName evidence="10">Histidine--tRNA ligase</fullName>
        <ecNumber evidence="10">6.1.1.21</ecNumber>
    </recommendedName>
    <alternativeName>
        <fullName evidence="10">Histidyl-tRNA synthetase</fullName>
        <shortName evidence="10">HisRS</shortName>
    </alternativeName>
</protein>
<proteinExistence type="inferred from homology"/>
<dbReference type="PIRSF" id="PIRSF001549">
    <property type="entry name" value="His-tRNA_synth"/>
    <property type="match status" value="1"/>
</dbReference>
<dbReference type="InterPro" id="IPR036621">
    <property type="entry name" value="Anticodon-bd_dom_sf"/>
</dbReference>
<dbReference type="HAMAP" id="MF_00127">
    <property type="entry name" value="His_tRNA_synth"/>
    <property type="match status" value="1"/>
</dbReference>
<dbReference type="InterPro" id="IPR041715">
    <property type="entry name" value="HisRS-like_core"/>
</dbReference>
<dbReference type="EMBL" id="AAUX01000001">
    <property type="protein sequence ID" value="EAV47388.1"/>
    <property type="molecule type" value="Genomic_DNA"/>
</dbReference>
<dbReference type="InterPro" id="IPR006195">
    <property type="entry name" value="aa-tRNA-synth_II"/>
</dbReference>
<dbReference type="NCBIfam" id="TIGR00442">
    <property type="entry name" value="hisS"/>
    <property type="match status" value="1"/>
</dbReference>
<dbReference type="GO" id="GO:0005737">
    <property type="term" value="C:cytoplasm"/>
    <property type="evidence" value="ECO:0007669"/>
    <property type="project" value="UniProtKB-SubCell"/>
</dbReference>
<feature type="binding site" evidence="11">
    <location>
        <begin position="263"/>
        <end position="264"/>
    </location>
    <ligand>
        <name>L-histidine</name>
        <dbReference type="ChEBI" id="CHEBI:57595"/>
    </ligand>
</feature>
<name>A0P778_9PROT</name>
<evidence type="ECO:0000256" key="9">
    <source>
        <dbReference type="ARBA" id="ARBA00047639"/>
    </source>
</evidence>
<dbReference type="GO" id="GO:0005524">
    <property type="term" value="F:ATP binding"/>
    <property type="evidence" value="ECO:0007669"/>
    <property type="project" value="UniProtKB-UniRule"/>
</dbReference>
<dbReference type="Gene3D" id="3.30.930.10">
    <property type="entry name" value="Bira Bifunctional Protein, Domain 2"/>
    <property type="match status" value="1"/>
</dbReference>
<dbReference type="InterPro" id="IPR004154">
    <property type="entry name" value="Anticodon-bd"/>
</dbReference>
<evidence type="ECO:0000256" key="3">
    <source>
        <dbReference type="ARBA" id="ARBA00022490"/>
    </source>
</evidence>
<feature type="binding site" evidence="11">
    <location>
        <position position="132"/>
    </location>
    <ligand>
        <name>L-histidine</name>
        <dbReference type="ChEBI" id="CHEBI:57595"/>
    </ligand>
</feature>
<evidence type="ECO:0000256" key="7">
    <source>
        <dbReference type="ARBA" id="ARBA00022917"/>
    </source>
</evidence>
<comment type="subcellular location">
    <subcellularLocation>
        <location evidence="10">Cytoplasm</location>
    </subcellularLocation>
</comment>
<dbReference type="InterPro" id="IPR033656">
    <property type="entry name" value="HisRS_anticodon"/>
</dbReference>
<evidence type="ECO:0000313" key="13">
    <source>
        <dbReference type="EMBL" id="EAV47388.1"/>
    </source>
</evidence>
<sequence>MAKKIQSIKGFYDVAPERQKLWRYFEATVLSVLDQYHYQEIGLPIVESTDLFISGVGTQTDIVEKEMYSWIDPLNSDNLTLRPEGTAGCVRAVIEGSLTYNGPTKLFYRGPMFRHENVQKGRQRQFHQIGVEAFGLSDPSSDAEQILLLSRLWKALGLTNITLELNSIGDPADREAYRKVLITYFEDNKAELDEDAQRRLYDNPLRILDSKNPSMQDMLNSAPKLRESISAEARTHFDSLCQTLDNHGVPYILSDRLVRGLDYYNRTVYEWVTKDLGSQGTVAGGGRYDYLVEKLGGVTTPACGFAIGIERIILLLESKALDGLMNPDIYIVNLGDEARSKALMIAESLRDHHYNIAVNMEGASFKSQMKKADKSHANIAFIIGEDEVEKKCIQIKLLREEGSQVSVKDKDVLTHLTSMIN</sequence>
<dbReference type="Gene3D" id="3.40.50.800">
    <property type="entry name" value="Anticodon-binding domain"/>
    <property type="match status" value="1"/>
</dbReference>
<keyword evidence="14" id="KW-1185">Reference proteome</keyword>
<dbReference type="PANTHER" id="PTHR43707">
    <property type="entry name" value="HISTIDYL-TRNA SYNTHETASE"/>
    <property type="match status" value="1"/>
</dbReference>
<comment type="caution">
    <text evidence="13">The sequence shown here is derived from an EMBL/GenBank/DDBJ whole genome shotgun (WGS) entry which is preliminary data.</text>
</comment>
<evidence type="ECO:0000256" key="8">
    <source>
        <dbReference type="ARBA" id="ARBA00023146"/>
    </source>
</evidence>
<dbReference type="InterPro" id="IPR045864">
    <property type="entry name" value="aa-tRNA-synth_II/BPL/LPL"/>
</dbReference>
<comment type="similarity">
    <text evidence="1 10">Belongs to the class-II aminoacyl-tRNA synthetase family.</text>
</comment>
<dbReference type="Pfam" id="PF13393">
    <property type="entry name" value="tRNA-synt_His"/>
    <property type="match status" value="1"/>
</dbReference>
<feature type="domain" description="Aminoacyl-transfer RNA synthetases class-II family profile" evidence="12">
    <location>
        <begin position="1"/>
        <end position="327"/>
    </location>
</feature>
<dbReference type="SUPFAM" id="SSF52954">
    <property type="entry name" value="Class II aaRS ABD-related"/>
    <property type="match status" value="1"/>
</dbReference>
<dbReference type="Pfam" id="PF03129">
    <property type="entry name" value="HGTP_anticodon"/>
    <property type="match status" value="1"/>
</dbReference>
<dbReference type="SUPFAM" id="SSF55681">
    <property type="entry name" value="Class II aaRS and biotin synthetases"/>
    <property type="match status" value="1"/>
</dbReference>
<dbReference type="EC" id="6.1.1.21" evidence="10"/>
<dbReference type="InterPro" id="IPR004516">
    <property type="entry name" value="HisRS/HisZ"/>
</dbReference>
<evidence type="ECO:0000256" key="2">
    <source>
        <dbReference type="ARBA" id="ARBA00011738"/>
    </source>
</evidence>
<dbReference type="PROSITE" id="PS50862">
    <property type="entry name" value="AA_TRNA_LIGASE_II"/>
    <property type="match status" value="1"/>
</dbReference>
<evidence type="ECO:0000259" key="12">
    <source>
        <dbReference type="PROSITE" id="PS50862"/>
    </source>
</evidence>
<evidence type="ECO:0000256" key="1">
    <source>
        <dbReference type="ARBA" id="ARBA00008226"/>
    </source>
</evidence>
<evidence type="ECO:0000313" key="14">
    <source>
        <dbReference type="Proteomes" id="UP000054262"/>
    </source>
</evidence>
<evidence type="ECO:0000256" key="5">
    <source>
        <dbReference type="ARBA" id="ARBA00022741"/>
    </source>
</evidence>
<keyword evidence="6 10" id="KW-0067">ATP-binding</keyword>
<keyword evidence="4 10" id="KW-0436">Ligase</keyword>
<keyword evidence="5 10" id="KW-0547">Nucleotide-binding</keyword>
<dbReference type="PANTHER" id="PTHR43707:SF1">
    <property type="entry name" value="HISTIDINE--TRNA LIGASE, MITOCHONDRIAL-RELATED"/>
    <property type="match status" value="1"/>
</dbReference>
<dbReference type="GO" id="GO:0004821">
    <property type="term" value="F:histidine-tRNA ligase activity"/>
    <property type="evidence" value="ECO:0007669"/>
    <property type="project" value="UniProtKB-UniRule"/>
</dbReference>
<comment type="catalytic activity">
    <reaction evidence="9 10">
        <text>tRNA(His) + L-histidine + ATP = L-histidyl-tRNA(His) + AMP + diphosphate + H(+)</text>
        <dbReference type="Rhea" id="RHEA:17313"/>
        <dbReference type="Rhea" id="RHEA-COMP:9665"/>
        <dbReference type="Rhea" id="RHEA-COMP:9689"/>
        <dbReference type="ChEBI" id="CHEBI:15378"/>
        <dbReference type="ChEBI" id="CHEBI:30616"/>
        <dbReference type="ChEBI" id="CHEBI:33019"/>
        <dbReference type="ChEBI" id="CHEBI:57595"/>
        <dbReference type="ChEBI" id="CHEBI:78442"/>
        <dbReference type="ChEBI" id="CHEBI:78527"/>
        <dbReference type="ChEBI" id="CHEBI:456215"/>
        <dbReference type="EC" id="6.1.1.21"/>
    </reaction>
</comment>
<keyword evidence="3 10" id="KW-0963">Cytoplasm</keyword>
<feature type="binding site" evidence="11">
    <location>
        <begin position="84"/>
        <end position="86"/>
    </location>
    <ligand>
        <name>L-histidine</name>
        <dbReference type="ChEBI" id="CHEBI:57595"/>
    </ligand>
</feature>
<feature type="binding site" evidence="11">
    <location>
        <position position="128"/>
    </location>
    <ligand>
        <name>L-histidine</name>
        <dbReference type="ChEBI" id="CHEBI:57595"/>
    </ligand>
</feature>
<dbReference type="GO" id="GO:0006427">
    <property type="term" value="P:histidyl-tRNA aminoacylation"/>
    <property type="evidence" value="ECO:0007669"/>
    <property type="project" value="UniProtKB-UniRule"/>
</dbReference>
<dbReference type="InterPro" id="IPR015807">
    <property type="entry name" value="His-tRNA-ligase"/>
</dbReference>
<evidence type="ECO:0000256" key="10">
    <source>
        <dbReference type="HAMAP-Rule" id="MF_00127"/>
    </source>
</evidence>
<keyword evidence="7 10" id="KW-0648">Protein biosynthesis</keyword>
<organism evidence="13 14">
    <name type="scientific">Methylophilales bacterium HTCC2181</name>
    <dbReference type="NCBI Taxonomy" id="383631"/>
    <lineage>
        <taxon>Bacteria</taxon>
        <taxon>Pseudomonadati</taxon>
        <taxon>Pseudomonadota</taxon>
        <taxon>Betaproteobacteria</taxon>
        <taxon>Nitrosomonadales</taxon>
        <taxon>OM43 clade</taxon>
    </lineage>
</organism>
<dbReference type="AlphaFoldDB" id="A0P778"/>
<evidence type="ECO:0000256" key="4">
    <source>
        <dbReference type="ARBA" id="ARBA00022598"/>
    </source>
</evidence>
<feature type="binding site" evidence="11">
    <location>
        <position position="259"/>
    </location>
    <ligand>
        <name>L-histidine</name>
        <dbReference type="ChEBI" id="CHEBI:57595"/>
    </ligand>
</feature>
<gene>
    <name evidence="10 13" type="primary">hisS</name>
    <name evidence="13" type="ORF">MB2181_04905</name>
</gene>
<dbReference type="OrthoDB" id="9800814at2"/>
<dbReference type="CDD" id="cd00859">
    <property type="entry name" value="HisRS_anticodon"/>
    <property type="match status" value="1"/>
</dbReference>